<feature type="domain" description="C-type lectin" evidence="3">
    <location>
        <begin position="41"/>
        <end position="158"/>
    </location>
</feature>
<dbReference type="Pfam" id="PF00059">
    <property type="entry name" value="Lectin_C"/>
    <property type="match status" value="6"/>
</dbReference>
<proteinExistence type="predicted"/>
<accession>A0A7M5WZS8</accession>
<feature type="signal peptide" evidence="2">
    <location>
        <begin position="1"/>
        <end position="27"/>
    </location>
</feature>
<keyword evidence="1" id="KW-1133">Transmembrane helix</keyword>
<dbReference type="AlphaFoldDB" id="A0A7M5WZS8"/>
<reference evidence="4" key="1">
    <citation type="submission" date="2021-01" db="UniProtKB">
        <authorList>
            <consortium name="EnsemblMetazoa"/>
        </authorList>
    </citation>
    <scope>IDENTIFICATION</scope>
</reference>
<dbReference type="InterPro" id="IPR050111">
    <property type="entry name" value="C-type_lectin/snaclec_domain"/>
</dbReference>
<protein>
    <recommendedName>
        <fullName evidence="3">C-type lectin domain-containing protein</fullName>
    </recommendedName>
</protein>
<evidence type="ECO:0000313" key="4">
    <source>
        <dbReference type="EnsemblMetazoa" id="CLYHEMP014976.3"/>
    </source>
</evidence>
<feature type="domain" description="C-type lectin" evidence="3">
    <location>
        <begin position="833"/>
        <end position="953"/>
    </location>
</feature>
<dbReference type="EnsemblMetazoa" id="CLYHEMT014976.3">
    <property type="protein sequence ID" value="CLYHEMP014976.3"/>
    <property type="gene ID" value="CLYHEMG014976"/>
</dbReference>
<dbReference type="CDD" id="cd00037">
    <property type="entry name" value="CLECT"/>
    <property type="match status" value="6"/>
</dbReference>
<keyword evidence="5" id="KW-1185">Reference proteome</keyword>
<feature type="chain" id="PRO_5029448653" description="C-type lectin domain-containing protein" evidence="2">
    <location>
        <begin position="28"/>
        <end position="1032"/>
    </location>
</feature>
<dbReference type="InterPro" id="IPR001304">
    <property type="entry name" value="C-type_lectin-like"/>
</dbReference>
<dbReference type="PROSITE" id="PS50041">
    <property type="entry name" value="C_TYPE_LECTIN_2"/>
    <property type="match status" value="6"/>
</dbReference>
<dbReference type="OrthoDB" id="6356110at2759"/>
<dbReference type="SUPFAM" id="SSF56436">
    <property type="entry name" value="C-type lectin-like"/>
    <property type="match status" value="6"/>
</dbReference>
<evidence type="ECO:0000313" key="5">
    <source>
        <dbReference type="Proteomes" id="UP000594262"/>
    </source>
</evidence>
<dbReference type="InterPro" id="IPR016186">
    <property type="entry name" value="C-type_lectin-like/link_sf"/>
</dbReference>
<feature type="domain" description="C-type lectin" evidence="3">
    <location>
        <begin position="673"/>
        <end position="790"/>
    </location>
</feature>
<dbReference type="Gene3D" id="3.10.100.10">
    <property type="entry name" value="Mannose-Binding Protein A, subunit A"/>
    <property type="match status" value="6"/>
</dbReference>
<feature type="domain" description="C-type lectin" evidence="3">
    <location>
        <begin position="357"/>
        <end position="474"/>
    </location>
</feature>
<feature type="domain" description="C-type lectin" evidence="3">
    <location>
        <begin position="199"/>
        <end position="316"/>
    </location>
</feature>
<dbReference type="InterPro" id="IPR016187">
    <property type="entry name" value="CTDL_fold"/>
</dbReference>
<feature type="domain" description="C-type lectin" evidence="3">
    <location>
        <begin position="515"/>
        <end position="632"/>
    </location>
</feature>
<dbReference type="SMART" id="SM00034">
    <property type="entry name" value="CLECT"/>
    <property type="match status" value="6"/>
</dbReference>
<feature type="transmembrane region" description="Helical" evidence="1">
    <location>
        <begin position="982"/>
        <end position="1002"/>
    </location>
</feature>
<name>A0A7M5WZS8_9CNID</name>
<evidence type="ECO:0000259" key="3">
    <source>
        <dbReference type="PROSITE" id="PS50041"/>
    </source>
</evidence>
<sequence>MGFNPRFVFLVCLSWHVLLLQADTTAAQPTQTQPTPSLVKWGSSEYYFSDVKVNWFEAERLCIARGGTLATILSQEEDNFMLDQLTKRKPSNERTISYWLDGVKRNMKYVWNDGSEMIYKNLGGGRADESSYTEGCVSVMYGPGFLVPEPYSWLKVSCTNDGYPIQYVCKGKNLNDSPSITTAATTTPTPKPLQSLVTWGSNEYYFSDVKVNWFEAERLCIARGGTLATILSQEEDNFMLDQLTKRKPSNERTISYWLDGVKRNMKYVWNDGSEMIYKNLGGGRADESSYTEGCVLVMYGPGFLVPEPYSWLKVSCTNDGYPIQYVCKGKNLNDSPSITTAATTTPTPKPLQSLVTWGSNEYYFSDVKVNWFEAERLCIARGGTLATILSQEEDNFMLDQLTKRKPSNERTISYWLDGVKRNMKYVWNDGSEMIYKNLGGGRADESSYTEGCVLVMYGPGFLVPEPYSWLKVSCTNDGYPIQYVCKGKNLNDSPSITTAATTTPTPKPLQSLVTWGSNEYYFSDVKVNWFEAERLCIARGGTLATILSQEEDNFMLDQLTKRKPSNERTINYWLDGVKRNMKYVWNDGSEMIYKNLGGGRADESSYTEGCVLVMYGPGFLVPEPYSWLKVSCTNDGYPIQYVCKGKNLNDSPSITTAATTTPTPKPLQSLVTWGSNEYYFSDVKVNWFEAERLCIARGGTLATILSQEEDNFMLDQLTKRKPSNERTISYWLDGVKRNMKYVWNDGSEMIYKNLGGGRADESSYTEGCVLVMYGPGFLVPEPYSWLKVSCTNDGYPIQYVCKGKNLNDSPTITTTTTVAPTTPSESLPSLVTWGAMQYFFSDEKLNWSESQQKCTDLGGTLATIFSQDEDDFIRGQLRDRKSPSDRSINYWLDGVKKDMKYVWNDGLEMIYTNLRSGRTNENSFKEGCVSVGYSPTGTIPVYSWWTNDCADKRFPYQYICKGEDLEKPSKSAVLKFLESTTGIAVIAAVVLIILLIIILVIAKKRGCCRSLCSCCNKNTNGIESGIDNMAMK</sequence>
<keyword evidence="1" id="KW-0812">Transmembrane</keyword>
<keyword evidence="1" id="KW-0472">Membrane</keyword>
<evidence type="ECO:0000256" key="1">
    <source>
        <dbReference type="SAM" id="Phobius"/>
    </source>
</evidence>
<organism evidence="4 5">
    <name type="scientific">Clytia hemisphaerica</name>
    <dbReference type="NCBI Taxonomy" id="252671"/>
    <lineage>
        <taxon>Eukaryota</taxon>
        <taxon>Metazoa</taxon>
        <taxon>Cnidaria</taxon>
        <taxon>Hydrozoa</taxon>
        <taxon>Hydroidolina</taxon>
        <taxon>Leptothecata</taxon>
        <taxon>Obeliida</taxon>
        <taxon>Clytiidae</taxon>
        <taxon>Clytia</taxon>
    </lineage>
</organism>
<keyword evidence="2" id="KW-0732">Signal</keyword>
<evidence type="ECO:0000256" key="2">
    <source>
        <dbReference type="SAM" id="SignalP"/>
    </source>
</evidence>
<dbReference type="PANTHER" id="PTHR22803">
    <property type="entry name" value="MANNOSE, PHOSPHOLIPASE, LECTIN RECEPTOR RELATED"/>
    <property type="match status" value="1"/>
</dbReference>
<dbReference type="Proteomes" id="UP000594262">
    <property type="component" value="Unplaced"/>
</dbReference>